<dbReference type="GO" id="GO:0032259">
    <property type="term" value="P:methylation"/>
    <property type="evidence" value="ECO:0007669"/>
    <property type="project" value="InterPro"/>
</dbReference>
<dbReference type="Gene3D" id="3.40.50.150">
    <property type="entry name" value="Vaccinia Virus protein VP39"/>
    <property type="match status" value="1"/>
</dbReference>
<accession>A0A1H5QVR4</accession>
<dbReference type="GO" id="GO:0003677">
    <property type="term" value="F:DNA binding"/>
    <property type="evidence" value="ECO:0007669"/>
    <property type="project" value="UniProtKB-KW"/>
</dbReference>
<dbReference type="RefSeq" id="WP_086679332.1">
    <property type="nucleotide sequence ID" value="NZ_FNUJ01000005.1"/>
</dbReference>
<dbReference type="GO" id="GO:0008170">
    <property type="term" value="F:N-methyltransferase activity"/>
    <property type="evidence" value="ECO:0007669"/>
    <property type="project" value="InterPro"/>
</dbReference>
<feature type="domain" description="Type I restriction modification DNA specificity" evidence="5">
    <location>
        <begin position="565"/>
        <end position="739"/>
    </location>
</feature>
<dbReference type="PROSITE" id="PS00092">
    <property type="entry name" value="N6_MTASE"/>
    <property type="match status" value="1"/>
</dbReference>
<evidence type="ECO:0000259" key="6">
    <source>
        <dbReference type="Pfam" id="PF02384"/>
    </source>
</evidence>
<keyword evidence="3" id="KW-0238">DNA-binding</keyword>
<dbReference type="InterPro" id="IPR052916">
    <property type="entry name" value="Type-I_RE_MTase_Subunit"/>
</dbReference>
<dbReference type="InterPro" id="IPR000055">
    <property type="entry name" value="Restrct_endonuc_typeI_TRD"/>
</dbReference>
<organism evidence="7 8">
    <name type="scientific">Amycolatopsis pretoriensis</name>
    <dbReference type="NCBI Taxonomy" id="218821"/>
    <lineage>
        <taxon>Bacteria</taxon>
        <taxon>Bacillati</taxon>
        <taxon>Actinomycetota</taxon>
        <taxon>Actinomycetes</taxon>
        <taxon>Pseudonocardiales</taxon>
        <taxon>Pseudonocardiaceae</taxon>
        <taxon>Amycolatopsis</taxon>
    </lineage>
</organism>
<dbReference type="InterPro" id="IPR003356">
    <property type="entry name" value="DNA_methylase_A-5"/>
</dbReference>
<dbReference type="InterPro" id="IPR029063">
    <property type="entry name" value="SAM-dependent_MTases_sf"/>
</dbReference>
<feature type="domain" description="DNA methylase adenine-specific" evidence="6">
    <location>
        <begin position="220"/>
        <end position="514"/>
    </location>
</feature>
<dbReference type="InterPro" id="IPR002052">
    <property type="entry name" value="DNA_methylase_N6_adenine_CS"/>
</dbReference>
<sequence length="762" mass="83063">MTAADATDDRLVSRAQIAVLAGVQRPAVTNWQQRHPDFPQPDRSEGGEYFRAGQVIAWLGSRQIRESALLADESPGATYGERMRRRLAEPEQKTARPPSRAVEPSGGQSADRLLGPLANRTRGSASAGDYFDLIFSLVLLRSTGADSWNELARFATADRSPEDVRRLLFTVGNLADEQLRRMGLTPGLRSSVAVIRPESPRDLAEVVALTGEVGPVAFRKLLRAYETAAVMRSDTVFTPQSLTRLMARLVAGVGKRPLRVLDPYARGGELLAAVSETTTASSLRGMGPDRAMLRIAGINLALHGVVAKLERFSSMPWETFDPVEGKADVIVCNPPFNGSSARLDPDKPTWSFGPVPAGNDNFAWVQHVVQALAPGGRAVVLMPGNAAVSANQRERDIRRKLVEEGAVESVVALPARMFPTTPIQASIWVLKSPDGNRGPVLFVDARRLGHRVEKSYVFADSDIDDIAGELVSWRDSGCRAGRRSALSASVEASEIAEPEYSLSPAEYARMADTAEGTEDHLEILVRTTAETERLRAQAEDSDAAVAEFSGSISRVGRIRKERQARLNELCEINPGPAQNLLKKFEQSIAQAVPVVLPKHLTDRRIVMAADERKVSDQAAAELGRFRLRVHDIVCVRTGSTGPSALVEEHQEGWVAGTNLLRLHKFKTDVVDPLYLLAYLSLPAVVTWIQERSREATAVPTLSKSALSQLKVSLPSLDEQIQIGSWLRTADEQVAAHRELAKAVVHRRAAMVPCLMGGLFDGK</sequence>
<dbReference type="GO" id="GO:0009307">
    <property type="term" value="P:DNA restriction-modification system"/>
    <property type="evidence" value="ECO:0007669"/>
    <property type="project" value="UniProtKB-KW"/>
</dbReference>
<protein>
    <submittedName>
        <fullName evidence="7">Type I restriction enzyme M protein</fullName>
    </submittedName>
</protein>
<name>A0A1H5QVR4_9PSEU</name>
<dbReference type="PRINTS" id="PR00507">
    <property type="entry name" value="N12N6MTFRASE"/>
</dbReference>
<evidence type="ECO:0000313" key="8">
    <source>
        <dbReference type="Proteomes" id="UP000198878"/>
    </source>
</evidence>
<dbReference type="InterPro" id="IPR036388">
    <property type="entry name" value="WH-like_DNA-bd_sf"/>
</dbReference>
<dbReference type="EMBL" id="FNUJ01000005">
    <property type="protein sequence ID" value="SEF30195.1"/>
    <property type="molecule type" value="Genomic_DNA"/>
</dbReference>
<proteinExistence type="inferred from homology"/>
<dbReference type="SUPFAM" id="SSF116734">
    <property type="entry name" value="DNA methylase specificity domain"/>
    <property type="match status" value="1"/>
</dbReference>
<dbReference type="AlphaFoldDB" id="A0A1H5QVR4"/>
<evidence type="ECO:0000256" key="3">
    <source>
        <dbReference type="ARBA" id="ARBA00023125"/>
    </source>
</evidence>
<evidence type="ECO:0000256" key="2">
    <source>
        <dbReference type="ARBA" id="ARBA00022747"/>
    </source>
</evidence>
<dbReference type="CDD" id="cd16961">
    <property type="entry name" value="RMtype1_S_TRD-CR_like"/>
    <property type="match status" value="1"/>
</dbReference>
<dbReference type="Proteomes" id="UP000198878">
    <property type="component" value="Unassembled WGS sequence"/>
</dbReference>
<evidence type="ECO:0000256" key="4">
    <source>
        <dbReference type="SAM" id="MobiDB-lite"/>
    </source>
</evidence>
<dbReference type="InterPro" id="IPR044946">
    <property type="entry name" value="Restrct_endonuc_typeI_TRD_sf"/>
</dbReference>
<evidence type="ECO:0000259" key="5">
    <source>
        <dbReference type="Pfam" id="PF01420"/>
    </source>
</evidence>
<dbReference type="Pfam" id="PF02384">
    <property type="entry name" value="N6_Mtase"/>
    <property type="match status" value="1"/>
</dbReference>
<feature type="region of interest" description="Disordered" evidence="4">
    <location>
        <begin position="80"/>
        <end position="114"/>
    </location>
</feature>
<dbReference type="OrthoDB" id="9784823at2"/>
<comment type="similarity">
    <text evidence="1">Belongs to the type-I restriction system S methylase family.</text>
</comment>
<dbReference type="Gene3D" id="3.90.220.20">
    <property type="entry name" value="DNA methylase specificity domains"/>
    <property type="match status" value="1"/>
</dbReference>
<dbReference type="STRING" id="218821.SAMN05421837_10551"/>
<evidence type="ECO:0000313" key="7">
    <source>
        <dbReference type="EMBL" id="SEF30195.1"/>
    </source>
</evidence>
<gene>
    <name evidence="7" type="ORF">SAMN05421837_10551</name>
</gene>
<dbReference type="Pfam" id="PF01420">
    <property type="entry name" value="Methylase_S"/>
    <property type="match status" value="1"/>
</dbReference>
<reference evidence="8" key="1">
    <citation type="submission" date="2016-10" db="EMBL/GenBank/DDBJ databases">
        <authorList>
            <person name="Varghese N."/>
            <person name="Submissions S."/>
        </authorList>
    </citation>
    <scope>NUCLEOTIDE SEQUENCE [LARGE SCALE GENOMIC DNA]</scope>
    <source>
        <strain evidence="8">DSM 44654</strain>
    </source>
</reference>
<dbReference type="PANTHER" id="PTHR42998:SF1">
    <property type="entry name" value="TYPE I RESTRICTION ENZYME HINDI METHYLASE SUBUNIT"/>
    <property type="match status" value="1"/>
</dbReference>
<evidence type="ECO:0000256" key="1">
    <source>
        <dbReference type="ARBA" id="ARBA00010923"/>
    </source>
</evidence>
<dbReference type="Gene3D" id="1.10.10.10">
    <property type="entry name" value="Winged helix-like DNA-binding domain superfamily/Winged helix DNA-binding domain"/>
    <property type="match status" value="1"/>
</dbReference>
<keyword evidence="2" id="KW-0680">Restriction system</keyword>
<keyword evidence="8" id="KW-1185">Reference proteome</keyword>
<dbReference type="PANTHER" id="PTHR42998">
    <property type="entry name" value="TYPE I RESTRICTION ENZYME HINDVIIP M PROTEIN-RELATED"/>
    <property type="match status" value="1"/>
</dbReference>
<dbReference type="SUPFAM" id="SSF53335">
    <property type="entry name" value="S-adenosyl-L-methionine-dependent methyltransferases"/>
    <property type="match status" value="1"/>
</dbReference>